<keyword evidence="1" id="KW-0545">Nucleotide biosynthesis</keyword>
<name>A0A0F7P9E9_9EURY</name>
<dbReference type="SUPFAM" id="SSF69796">
    <property type="entry name" value="Thymidylate synthase-complementing protein Thy1"/>
    <property type="match status" value="1"/>
</dbReference>
<keyword evidence="1" id="KW-0808">Transferase</keyword>
<dbReference type="GO" id="GO:0032259">
    <property type="term" value="P:methylation"/>
    <property type="evidence" value="ECO:0007669"/>
    <property type="project" value="UniProtKB-KW"/>
</dbReference>
<dbReference type="GO" id="GO:0050660">
    <property type="term" value="F:flavin adenine dinucleotide binding"/>
    <property type="evidence" value="ECO:0007669"/>
    <property type="project" value="UniProtKB-UniRule"/>
</dbReference>
<dbReference type="HAMAP" id="MF_01408">
    <property type="entry name" value="ThyX"/>
    <property type="match status" value="1"/>
</dbReference>
<comment type="catalytic activity">
    <reaction evidence="1">
        <text>dUMP + (6R)-5,10-methylene-5,6,7,8-tetrahydrofolate + NADPH + H(+) = dTMP + (6S)-5,6,7,8-tetrahydrofolate + NADP(+)</text>
        <dbReference type="Rhea" id="RHEA:29043"/>
        <dbReference type="ChEBI" id="CHEBI:15378"/>
        <dbReference type="ChEBI" id="CHEBI:15636"/>
        <dbReference type="ChEBI" id="CHEBI:57453"/>
        <dbReference type="ChEBI" id="CHEBI:57783"/>
        <dbReference type="ChEBI" id="CHEBI:58349"/>
        <dbReference type="ChEBI" id="CHEBI:63528"/>
        <dbReference type="ChEBI" id="CHEBI:246422"/>
        <dbReference type="EC" id="2.1.1.148"/>
    </reaction>
</comment>
<dbReference type="InterPro" id="IPR036098">
    <property type="entry name" value="Thymidylate_synthase_ThyX_sf"/>
</dbReference>
<feature type="binding site" evidence="1">
    <location>
        <position position="203"/>
    </location>
    <ligand>
        <name>dUMP</name>
        <dbReference type="ChEBI" id="CHEBI:246422"/>
        <note>ligand shared between dimeric partners</note>
    </ligand>
</feature>
<keyword evidence="1" id="KW-0274">FAD</keyword>
<reference evidence="3 4" key="3">
    <citation type="journal article" date="2016" name="Stand. Genomic Sci.">
        <title>Complete genome sequence of 'Halanaeroarchaeum sulfurireducens' M27-SA2, a sulfur-reducing and acetate-oxidizing haloarchaeon from the deep-sea hypersaline anoxic lake Medee.</title>
        <authorList>
            <person name="Messina E."/>
            <person name="Sorokin D.Y."/>
            <person name="Kublanov I.V."/>
            <person name="Toshchakov S."/>
            <person name="Lopatina A."/>
            <person name="Arcadi E."/>
            <person name="Smedile F."/>
            <person name="La Spada G."/>
            <person name="La Cono V."/>
            <person name="Yakimov M.M."/>
        </authorList>
    </citation>
    <scope>NUCLEOTIDE SEQUENCE [LARGE SCALE GENOMIC DNA]</scope>
    <source>
        <strain evidence="3 4">M27-SA2</strain>
    </source>
</reference>
<dbReference type="AlphaFoldDB" id="A0A0F7P9E9"/>
<dbReference type="HOGENOM" id="CLU_077585_0_0_2"/>
<dbReference type="EMBL" id="CP008874">
    <property type="protein sequence ID" value="AKH97761.1"/>
    <property type="molecule type" value="Genomic_DNA"/>
</dbReference>
<dbReference type="GeneID" id="26010609"/>
<dbReference type="CDD" id="cd20175">
    <property type="entry name" value="ThyX"/>
    <property type="match status" value="1"/>
</dbReference>
<evidence type="ECO:0000313" key="5">
    <source>
        <dbReference type="Proteomes" id="UP000069906"/>
    </source>
</evidence>
<evidence type="ECO:0000313" key="3">
    <source>
        <dbReference type="EMBL" id="ALG82156.1"/>
    </source>
</evidence>
<comment type="function">
    <text evidence="1">Catalyzes the reductive methylation of 2'-deoxyuridine-5'-monophosphate (dUMP) to 2'-deoxythymidine-5'-monophosphate (dTMP) while utilizing 5,10-methylenetetrahydrofolate (mTHF) as the methyl donor, and NADPH and FADH(2) as the reductant.</text>
</comment>
<dbReference type="EC" id="2.1.1.148" evidence="1"/>
<feature type="binding site" evidence="1">
    <location>
        <begin position="192"/>
        <end position="194"/>
    </location>
    <ligand>
        <name>FAD</name>
        <dbReference type="ChEBI" id="CHEBI:57692"/>
        <note>ligand shared between neighboring subunits</note>
    </ligand>
</feature>
<feature type="binding site" evidence="1">
    <location>
        <position position="198"/>
    </location>
    <ligand>
        <name>FAD</name>
        <dbReference type="ChEBI" id="CHEBI:57692"/>
        <note>ligand shared between neighboring subunits</note>
    </ligand>
</feature>
<dbReference type="Proteomes" id="UP000060390">
    <property type="component" value="Chromosome"/>
</dbReference>
<comment type="subunit">
    <text evidence="1">Homotetramer.</text>
</comment>
<dbReference type="GO" id="GO:0006231">
    <property type="term" value="P:dTMP biosynthetic process"/>
    <property type="evidence" value="ECO:0007669"/>
    <property type="project" value="UniProtKB-UniRule"/>
</dbReference>
<dbReference type="GO" id="GO:0050797">
    <property type="term" value="F:thymidylate synthase (FAD) activity"/>
    <property type="evidence" value="ECO:0007669"/>
    <property type="project" value="UniProtKB-UniRule"/>
</dbReference>
<comment type="cofactor">
    <cofactor evidence="1">
        <name>FAD</name>
        <dbReference type="ChEBI" id="CHEBI:57692"/>
    </cofactor>
    <text evidence="1">Binds 4 FAD per tetramer. Each FAD binding site is formed by three monomers.</text>
</comment>
<feature type="binding site" evidence="1">
    <location>
        <begin position="85"/>
        <end position="88"/>
    </location>
    <ligand>
        <name>dUMP</name>
        <dbReference type="ChEBI" id="CHEBI:246422"/>
        <note>ligand shared between dimeric partners</note>
    </ligand>
</feature>
<evidence type="ECO:0000313" key="4">
    <source>
        <dbReference type="Proteomes" id="UP000060390"/>
    </source>
</evidence>
<feature type="binding site" description="in other chain" evidence="1">
    <location>
        <begin position="98"/>
        <end position="100"/>
    </location>
    <ligand>
        <name>dUMP</name>
        <dbReference type="ChEBI" id="CHEBI:246422"/>
        <note>ligand shared between dimeric partners</note>
    </ligand>
</feature>
<keyword evidence="5" id="KW-1185">Reference proteome</keyword>
<dbReference type="UniPathway" id="UPA00575"/>
<dbReference type="STRING" id="1604004.HLASA_1262"/>
<feature type="binding site" description="in other chain" evidence="1">
    <location>
        <position position="176"/>
    </location>
    <ligand>
        <name>dUMP</name>
        <dbReference type="ChEBI" id="CHEBI:246422"/>
        <note>ligand shared between dimeric partners</note>
    </ligand>
</feature>
<keyword evidence="1" id="KW-0489">Methyltransferase</keyword>
<dbReference type="EMBL" id="CP011564">
    <property type="protein sequence ID" value="ALG82156.1"/>
    <property type="molecule type" value="Genomic_DNA"/>
</dbReference>
<reference evidence="4" key="2">
    <citation type="submission" date="2015-05" db="EMBL/GenBank/DDBJ databases">
        <title>Complete genome sequence of Halanaeroarchaeum sulfurireducens type strain M27-SA2, a sulfate-reducer haloarchaeon from marine anoxic lake Medee.</title>
        <authorList>
            <person name="Messina E."/>
            <person name="Kublanov I.V."/>
            <person name="Toshchakov S."/>
            <person name="Arcadi E."/>
            <person name="La Spada G."/>
            <person name="La Cono V."/>
            <person name="Yakimov M.M."/>
        </authorList>
    </citation>
    <scope>NUCLEOTIDE SEQUENCE [LARGE SCALE GENOMIC DNA]</scope>
    <source>
        <strain evidence="4">M27-SA2</strain>
    </source>
</reference>
<dbReference type="Gene3D" id="3.30.1360.170">
    <property type="match status" value="1"/>
</dbReference>
<gene>
    <name evidence="1" type="primary">thyX</name>
    <name evidence="3" type="ORF">HLASA_1262</name>
    <name evidence="2" type="ORF">HLASF_1274</name>
</gene>
<dbReference type="GO" id="GO:0006235">
    <property type="term" value="P:dTTP biosynthetic process"/>
    <property type="evidence" value="ECO:0007669"/>
    <property type="project" value="UniProtKB-UniRule"/>
</dbReference>
<dbReference type="GO" id="GO:0070402">
    <property type="term" value="F:NADPH binding"/>
    <property type="evidence" value="ECO:0007669"/>
    <property type="project" value="TreeGrafter"/>
</dbReference>
<dbReference type="RefSeq" id="WP_050048482.1">
    <property type="nucleotide sequence ID" value="NZ_CP008874.1"/>
</dbReference>
<dbReference type="Proteomes" id="UP000069906">
    <property type="component" value="Chromosome"/>
</dbReference>
<sequence>MDVTLLEATPNPEEVICRAARNDYMEPFNPEMSFEETMASVEGDTLREKKETLIGHLLQHGHFGPFEHPQATFGVKGCSRTCMAQITRHRHVSFDVRSMRYVSFDDVDPESVADGELVVTPPSVTDPDWVGRNNEDGPVDQETVERRESVFADAVQHSVEAYQDLLDLGMPPEDARFVLPLGTEVNIVLSMNVRMLMHVADMRAAADAQWEVRRMTEDILDLASEWAPISFDHYEDHMRNRKNRLAP</sequence>
<keyword evidence="1" id="KW-0285">Flavoprotein</keyword>
<evidence type="ECO:0000256" key="1">
    <source>
        <dbReference type="HAMAP-Rule" id="MF_01408"/>
    </source>
</evidence>
<reference evidence="2 5" key="1">
    <citation type="journal article" date="2015" name="ISME J.">
        <title>Elemental sulfur and acetate can support life of a novel strictly anaerobic haloarchaeon.</title>
        <authorList>
            <person name="Sorokin D.Y."/>
            <person name="Kublanov I.V."/>
            <person name="Gavrilov S.N."/>
            <person name="Rojo D."/>
            <person name="Roman P."/>
            <person name="Golyshin P.N."/>
            <person name="Slepak V.Z."/>
            <person name="Smedile F."/>
            <person name="Ferrer M."/>
            <person name="Messina E."/>
            <person name="La Cono V."/>
            <person name="Yakimov M.M."/>
        </authorList>
    </citation>
    <scope>NUCLEOTIDE SEQUENCE [LARGE SCALE GENOMIC DNA]</scope>
    <source>
        <strain evidence="2 5">HSR2</strain>
    </source>
</reference>
<dbReference type="Pfam" id="PF02511">
    <property type="entry name" value="Thy1"/>
    <property type="match status" value="1"/>
</dbReference>
<dbReference type="GO" id="GO:0004799">
    <property type="term" value="F:thymidylate synthase activity"/>
    <property type="evidence" value="ECO:0007669"/>
    <property type="project" value="TreeGrafter"/>
</dbReference>
<feature type="binding site" evidence="1">
    <location>
        <begin position="88"/>
        <end position="90"/>
    </location>
    <ligand>
        <name>FAD</name>
        <dbReference type="ChEBI" id="CHEBI:57692"/>
        <note>ligand shared between neighboring subunits</note>
    </ligand>
</feature>
<comment type="caution">
    <text evidence="1">Lacks conserved residue(s) required for the propagation of feature annotation.</text>
</comment>
<dbReference type="PROSITE" id="PS51331">
    <property type="entry name" value="THYX"/>
    <property type="match status" value="1"/>
</dbReference>
<dbReference type="KEGG" id="hsu:HLASF_1274"/>
<organism evidence="2 5">
    <name type="scientific">Halanaeroarchaeum sulfurireducens</name>
    <dbReference type="NCBI Taxonomy" id="1604004"/>
    <lineage>
        <taxon>Archaea</taxon>
        <taxon>Methanobacteriati</taxon>
        <taxon>Methanobacteriota</taxon>
        <taxon>Stenosarchaea group</taxon>
        <taxon>Halobacteria</taxon>
        <taxon>Halobacteriales</taxon>
        <taxon>Halobacteriaceae</taxon>
        <taxon>Halanaeroarchaeum</taxon>
    </lineage>
</organism>
<dbReference type="KEGG" id="hsf:HLASA_1262"/>
<accession>A0A0F7P9E9</accession>
<dbReference type="PANTHER" id="PTHR34934">
    <property type="entry name" value="FLAVIN-DEPENDENT THYMIDYLATE SYNTHASE"/>
    <property type="match status" value="1"/>
</dbReference>
<dbReference type="NCBIfam" id="TIGR02170">
    <property type="entry name" value="thyX"/>
    <property type="match status" value="1"/>
</dbReference>
<dbReference type="PANTHER" id="PTHR34934:SF1">
    <property type="entry name" value="FLAVIN-DEPENDENT THYMIDYLATE SYNTHASE"/>
    <property type="match status" value="1"/>
</dbReference>
<dbReference type="PATRIC" id="fig|1604004.4.peg.1336"/>
<keyword evidence="1" id="KW-0521">NADP</keyword>
<comment type="pathway">
    <text evidence="1">Pyrimidine metabolism; dTTP biosynthesis.</text>
</comment>
<feature type="active site" description="Involved in ionization of N3 of dUMP, leading to its activation" evidence="1">
    <location>
        <position position="203"/>
    </location>
</feature>
<comment type="similarity">
    <text evidence="1">Belongs to the thymidylate synthase ThyX family.</text>
</comment>
<protein>
    <recommendedName>
        <fullName evidence="1">Flavin-dependent thymidylate synthase</fullName>
        <shortName evidence="1">FDTS</shortName>
        <ecNumber evidence="1">2.1.1.148</ecNumber>
    </recommendedName>
    <alternativeName>
        <fullName evidence="1">FAD-dependent thymidylate synthase</fullName>
    </alternativeName>
    <alternativeName>
        <fullName evidence="1">Thymidylate synthase ThyX</fullName>
        <shortName evidence="1">TS</shortName>
        <shortName evidence="1">TSase</shortName>
    </alternativeName>
</protein>
<proteinExistence type="inferred from homology"/>
<evidence type="ECO:0000313" key="2">
    <source>
        <dbReference type="EMBL" id="AKH97761.1"/>
    </source>
</evidence>
<dbReference type="InterPro" id="IPR003669">
    <property type="entry name" value="Thymidylate_synthase_ThyX"/>
</dbReference>
<dbReference type="OrthoDB" id="18918at2157"/>